<evidence type="ECO:0000313" key="2">
    <source>
        <dbReference type="EMBL" id="KAG2623746.1"/>
    </source>
</evidence>
<accession>A0A8T0URH7</accession>
<dbReference type="EMBL" id="CM029041">
    <property type="protein sequence ID" value="KAG2623746.1"/>
    <property type="molecule type" value="Genomic_DNA"/>
</dbReference>
<feature type="region of interest" description="Disordered" evidence="1">
    <location>
        <begin position="1"/>
        <end position="35"/>
    </location>
</feature>
<name>A0A8T0URH7_PANVG</name>
<proteinExistence type="predicted"/>
<dbReference type="AlphaFoldDB" id="A0A8T0URH7"/>
<gene>
    <name evidence="2" type="ORF">PVAP13_3KG078927</name>
</gene>
<protein>
    <submittedName>
        <fullName evidence="2">Uncharacterized protein</fullName>
    </submittedName>
</protein>
<dbReference type="EMBL" id="CM029041">
    <property type="protein sequence ID" value="KAG2623747.1"/>
    <property type="molecule type" value="Genomic_DNA"/>
</dbReference>
<sequence>MTKARPRRASPGDAAAAAAASSSLDDSSGGAASVVASPCSSRGFPFGGFARPRPVESVVHCLGTMTASIWNCSSWSSVCSRAQNIIIAPSPIPSSAAHQCHTFMNHAHHVLE</sequence>
<organism evidence="2 3">
    <name type="scientific">Panicum virgatum</name>
    <name type="common">Blackwell switchgrass</name>
    <dbReference type="NCBI Taxonomy" id="38727"/>
    <lineage>
        <taxon>Eukaryota</taxon>
        <taxon>Viridiplantae</taxon>
        <taxon>Streptophyta</taxon>
        <taxon>Embryophyta</taxon>
        <taxon>Tracheophyta</taxon>
        <taxon>Spermatophyta</taxon>
        <taxon>Magnoliopsida</taxon>
        <taxon>Liliopsida</taxon>
        <taxon>Poales</taxon>
        <taxon>Poaceae</taxon>
        <taxon>PACMAD clade</taxon>
        <taxon>Panicoideae</taxon>
        <taxon>Panicodae</taxon>
        <taxon>Paniceae</taxon>
        <taxon>Panicinae</taxon>
        <taxon>Panicum</taxon>
        <taxon>Panicum sect. Hiantes</taxon>
    </lineage>
</organism>
<evidence type="ECO:0000313" key="3">
    <source>
        <dbReference type="Proteomes" id="UP000823388"/>
    </source>
</evidence>
<keyword evidence="3" id="KW-1185">Reference proteome</keyword>
<evidence type="ECO:0000256" key="1">
    <source>
        <dbReference type="SAM" id="MobiDB-lite"/>
    </source>
</evidence>
<feature type="compositionally biased region" description="Low complexity" evidence="1">
    <location>
        <begin position="9"/>
        <end position="35"/>
    </location>
</feature>
<dbReference type="Proteomes" id="UP000823388">
    <property type="component" value="Chromosome 3K"/>
</dbReference>
<comment type="caution">
    <text evidence="2">The sequence shown here is derived from an EMBL/GenBank/DDBJ whole genome shotgun (WGS) entry which is preliminary data.</text>
</comment>
<reference evidence="2" key="1">
    <citation type="submission" date="2020-05" db="EMBL/GenBank/DDBJ databases">
        <title>WGS assembly of Panicum virgatum.</title>
        <authorList>
            <person name="Lovell J.T."/>
            <person name="Jenkins J."/>
            <person name="Shu S."/>
            <person name="Juenger T.E."/>
            <person name="Schmutz J."/>
        </authorList>
    </citation>
    <scope>NUCLEOTIDE SEQUENCE</scope>
    <source>
        <strain evidence="2">AP13</strain>
    </source>
</reference>